<dbReference type="KEGG" id="gsl:Gasu_50080"/>
<dbReference type="RefSeq" id="XP_005703932.1">
    <property type="nucleotide sequence ID" value="XM_005703875.1"/>
</dbReference>
<evidence type="ECO:0000313" key="4">
    <source>
        <dbReference type="Proteomes" id="UP000030680"/>
    </source>
</evidence>
<dbReference type="GeneID" id="17086323"/>
<feature type="region of interest" description="Disordered" evidence="2">
    <location>
        <begin position="331"/>
        <end position="352"/>
    </location>
</feature>
<feature type="compositionally biased region" description="Polar residues" evidence="2">
    <location>
        <begin position="138"/>
        <end position="147"/>
    </location>
</feature>
<name>M2XBZ5_GALSU</name>
<organism evidence="3 4">
    <name type="scientific">Galdieria sulphuraria</name>
    <name type="common">Red alga</name>
    <dbReference type="NCBI Taxonomy" id="130081"/>
    <lineage>
        <taxon>Eukaryota</taxon>
        <taxon>Rhodophyta</taxon>
        <taxon>Bangiophyceae</taxon>
        <taxon>Galdieriales</taxon>
        <taxon>Galdieriaceae</taxon>
        <taxon>Galdieria</taxon>
    </lineage>
</organism>
<dbReference type="Proteomes" id="UP000030680">
    <property type="component" value="Unassembled WGS sequence"/>
</dbReference>
<dbReference type="EMBL" id="KB454532">
    <property type="protein sequence ID" value="EME27412.1"/>
    <property type="molecule type" value="Genomic_DNA"/>
</dbReference>
<gene>
    <name evidence="3" type="ORF">Gasu_50080</name>
</gene>
<accession>M2XBZ5</accession>
<keyword evidence="1" id="KW-0175">Coiled coil</keyword>
<dbReference type="Gramene" id="EME27412">
    <property type="protein sequence ID" value="EME27412"/>
    <property type="gene ID" value="Gasu_50080"/>
</dbReference>
<sequence>MELSSKQHRLDDDDEYERKVLQRLQKVAGLPSGFVYSTNLDTDYVVSIFEYLAPKLSPELAWTEQMKSRKANGPANVMKTLKACNFEGFLNIVAIKRISSEHNRKKFFKVLDLIADTIENGQFPRPSSGKTQKLPEEINTNESNFHINNERKENDVPSPFQKKEKLRKENDFEERIFKIDKESVDVMEHMKDDNNIIADTSSSSASQLEEKLSNLQGPIMTERDELKYDCEGNDALSESCEKMKNAVPTPFRSSRPREIGENAPVHVISSPSRFFQDFLEKSGYSNKSEPTKNSQNTIDIQDQLQKTHRESHPPRRKINLFRNELKKLKKVNSVDESRKQVGQHGKSNSLVEKNENLTFYDVKDSLRRSSLDKENELEANQQEWTPKKTRQSHNHVVQTSPIVRATDPSRGVNSWMKAQNILEEMMEEVIQIVNCIDISYQVFPILLKNDTVFLPLIESKLEEFNDSLQNLKLNLEESMKDVNQYLERSENISRQRDIAGFIKEITDEYSSPSIQSLPHLQHDLESLRQDYFQIQSQNALALVLYVDETEKELTWYRIEEAFLEYEQLESQSNGFLGLKEMLLPRNLILSFGKRLEKIIHKKSLYKKSAYSVIM</sequence>
<feature type="region of interest" description="Disordered" evidence="2">
    <location>
        <begin position="372"/>
        <end position="395"/>
    </location>
</feature>
<feature type="region of interest" description="Disordered" evidence="2">
    <location>
        <begin position="122"/>
        <end position="159"/>
    </location>
</feature>
<dbReference type="OrthoDB" id="10337358at2759"/>
<feature type="compositionally biased region" description="Basic and acidic residues" evidence="2">
    <location>
        <begin position="148"/>
        <end position="159"/>
    </location>
</feature>
<evidence type="ECO:0000256" key="2">
    <source>
        <dbReference type="SAM" id="MobiDB-lite"/>
    </source>
</evidence>
<evidence type="ECO:0000313" key="3">
    <source>
        <dbReference type="EMBL" id="EME27412.1"/>
    </source>
</evidence>
<reference evidence="4" key="1">
    <citation type="journal article" date="2013" name="Science">
        <title>Gene transfer from bacteria and archaea facilitated evolution of an extremophilic eukaryote.</title>
        <authorList>
            <person name="Schonknecht G."/>
            <person name="Chen W.H."/>
            <person name="Ternes C.M."/>
            <person name="Barbier G.G."/>
            <person name="Shrestha R.P."/>
            <person name="Stanke M."/>
            <person name="Brautigam A."/>
            <person name="Baker B.J."/>
            <person name="Banfield J.F."/>
            <person name="Garavito R.M."/>
            <person name="Carr K."/>
            <person name="Wilkerson C."/>
            <person name="Rensing S.A."/>
            <person name="Gagneul D."/>
            <person name="Dickenson N.E."/>
            <person name="Oesterhelt C."/>
            <person name="Lercher M.J."/>
            <person name="Weber A.P."/>
        </authorList>
    </citation>
    <scope>NUCLEOTIDE SEQUENCE [LARGE SCALE GENOMIC DNA]</scope>
    <source>
        <strain evidence="4">074W</strain>
    </source>
</reference>
<evidence type="ECO:0000256" key="1">
    <source>
        <dbReference type="SAM" id="Coils"/>
    </source>
</evidence>
<feature type="coiled-coil region" evidence="1">
    <location>
        <begin position="454"/>
        <end position="495"/>
    </location>
</feature>
<keyword evidence="4" id="KW-1185">Reference proteome</keyword>
<proteinExistence type="predicted"/>
<dbReference type="AlphaFoldDB" id="M2XBZ5"/>
<protein>
    <submittedName>
        <fullName evidence="3">Uncharacterized protein</fullName>
    </submittedName>
</protein>